<proteinExistence type="predicted"/>
<accession>A0AAW3T729</accession>
<protein>
    <recommendedName>
        <fullName evidence="4">PH domain-containing protein</fullName>
    </recommendedName>
</protein>
<evidence type="ECO:0008006" key="4">
    <source>
        <dbReference type="Google" id="ProtNLM"/>
    </source>
</evidence>
<evidence type="ECO:0000313" key="3">
    <source>
        <dbReference type="Proteomes" id="UP000590225"/>
    </source>
</evidence>
<evidence type="ECO:0000313" key="2">
    <source>
        <dbReference type="EMBL" id="MBA8990751.1"/>
    </source>
</evidence>
<dbReference type="AlphaFoldDB" id="A0AAW3T729"/>
<evidence type="ECO:0000256" key="1">
    <source>
        <dbReference type="SAM" id="Phobius"/>
    </source>
</evidence>
<feature type="transmembrane region" description="Helical" evidence="1">
    <location>
        <begin position="65"/>
        <end position="85"/>
    </location>
</feature>
<gene>
    <name evidence="2" type="ORF">FHW23_002016</name>
</gene>
<keyword evidence="1" id="KW-0812">Transmembrane</keyword>
<keyword evidence="1" id="KW-1133">Transmembrane helix</keyword>
<comment type="caution">
    <text evidence="2">The sequence shown here is derived from an EMBL/GenBank/DDBJ whole genome shotgun (WGS) entry which is preliminary data.</text>
</comment>
<dbReference type="Proteomes" id="UP000590225">
    <property type="component" value="Unassembled WGS sequence"/>
</dbReference>
<dbReference type="RefSeq" id="WP_182516058.1">
    <property type="nucleotide sequence ID" value="NZ_JACGXP010000003.1"/>
</dbReference>
<name>A0AAW3T729_9MICO</name>
<feature type="transmembrane region" description="Helical" evidence="1">
    <location>
        <begin position="36"/>
        <end position="53"/>
    </location>
</feature>
<sequence length="190" mass="21014">MNDPQQTARQQLRPDEHLYWAGVSDTAKLFGPRDGFLVPFSLLWTGFIVYSLVGFPWNGNAGPAVIVPAAMVIVGLHLVFGRFLVKVHRKRTTVYAVTDRRALIITPRGSREVPVSRPDRTITWSGGRRHCSVEWNSGDSTGVTAFLGGAATARIYANTGLDGLFGPQVFAFWDVRDGEELARELDRASR</sequence>
<reference evidence="2 3" key="1">
    <citation type="submission" date="2020-07" db="EMBL/GenBank/DDBJ databases">
        <title>Above-ground endophytic microbial communities from plants in different locations in the United States.</title>
        <authorList>
            <person name="Frank C."/>
        </authorList>
    </citation>
    <scope>NUCLEOTIDE SEQUENCE [LARGE SCALE GENOMIC DNA]</scope>
    <source>
        <strain evidence="2 3">WPL5_2</strain>
    </source>
</reference>
<dbReference type="EMBL" id="JACGXP010000003">
    <property type="protein sequence ID" value="MBA8990751.1"/>
    <property type="molecule type" value="Genomic_DNA"/>
</dbReference>
<organism evidence="2 3">
    <name type="scientific">Curtobacterium pusillum</name>
    <dbReference type="NCBI Taxonomy" id="69373"/>
    <lineage>
        <taxon>Bacteria</taxon>
        <taxon>Bacillati</taxon>
        <taxon>Actinomycetota</taxon>
        <taxon>Actinomycetes</taxon>
        <taxon>Micrococcales</taxon>
        <taxon>Microbacteriaceae</taxon>
        <taxon>Curtobacterium</taxon>
    </lineage>
</organism>
<keyword evidence="1" id="KW-0472">Membrane</keyword>